<dbReference type="AlphaFoldDB" id="A0A8P0PIH3"/>
<dbReference type="Pfam" id="PF00999">
    <property type="entry name" value="Na_H_Exchanger"/>
    <property type="match status" value="1"/>
</dbReference>
<dbReference type="Ensembl" id="ENSCAFT00000108704.1">
    <property type="protein sequence ID" value="ENSCAFP00000068993.1"/>
    <property type="gene ID" value="ENSCAFG00000008028.5"/>
</dbReference>
<dbReference type="PANTHER" id="PTHR10110:SF61">
    <property type="entry name" value="SODIUM_HYDROGEN EXCHANGER 9"/>
    <property type="match status" value="1"/>
</dbReference>
<feature type="transmembrane region" description="Helical" evidence="14">
    <location>
        <begin position="278"/>
        <end position="300"/>
    </location>
</feature>
<name>A0A8P0PIH3_CANLF</name>
<keyword evidence="9" id="KW-0915">Sodium</keyword>
<dbReference type="PANTHER" id="PTHR10110">
    <property type="entry name" value="SODIUM/HYDROGEN EXCHANGER"/>
    <property type="match status" value="1"/>
</dbReference>
<evidence type="ECO:0000256" key="14">
    <source>
        <dbReference type="SAM" id="Phobius"/>
    </source>
</evidence>
<proteinExistence type="inferred from homology"/>
<feature type="transmembrane region" description="Helical" evidence="14">
    <location>
        <begin position="133"/>
        <end position="150"/>
    </location>
</feature>
<feature type="transmembrane region" description="Helical" evidence="14">
    <location>
        <begin position="337"/>
        <end position="357"/>
    </location>
</feature>
<feature type="domain" description="Cation/H+ exchanger transmembrane" evidence="15">
    <location>
        <begin position="33"/>
        <end position="493"/>
    </location>
</feature>
<evidence type="ECO:0000256" key="6">
    <source>
        <dbReference type="ARBA" id="ARBA00022692"/>
    </source>
</evidence>
<gene>
    <name evidence="16" type="primary">SLC9A9</name>
</gene>
<dbReference type="InterPro" id="IPR018422">
    <property type="entry name" value="Cation/H_exchanger_CPA1"/>
</dbReference>
<keyword evidence="5" id="KW-1003">Cell membrane</keyword>
<dbReference type="InterPro" id="IPR006153">
    <property type="entry name" value="Cation/H_exchanger_TM"/>
</dbReference>
<keyword evidence="7" id="KW-0967">Endosome</keyword>
<dbReference type="PRINTS" id="PR01088">
    <property type="entry name" value="NAHEXCHNGR6"/>
</dbReference>
<evidence type="ECO:0000256" key="4">
    <source>
        <dbReference type="ARBA" id="ARBA00022448"/>
    </source>
</evidence>
<dbReference type="InterPro" id="IPR004709">
    <property type="entry name" value="NaH_exchanger"/>
</dbReference>
<feature type="transmembrane region" description="Helical" evidence="14">
    <location>
        <begin position="162"/>
        <end position="185"/>
    </location>
</feature>
<feature type="transmembrane region" description="Helical" evidence="14">
    <location>
        <begin position="205"/>
        <end position="223"/>
    </location>
</feature>
<evidence type="ECO:0000256" key="12">
    <source>
        <dbReference type="ARBA" id="ARBA00023201"/>
    </source>
</evidence>
<dbReference type="GO" id="GO:0055038">
    <property type="term" value="C:recycling endosome membrane"/>
    <property type="evidence" value="ECO:0007669"/>
    <property type="project" value="UniProtKB-SubCell"/>
</dbReference>
<dbReference type="GO" id="GO:0015385">
    <property type="term" value="F:sodium:proton antiporter activity"/>
    <property type="evidence" value="ECO:0007669"/>
    <property type="project" value="InterPro"/>
</dbReference>
<evidence type="ECO:0000256" key="3">
    <source>
        <dbReference type="ARBA" id="ARBA00007367"/>
    </source>
</evidence>
<sequence length="574" mass="65158">MERQQRFMSEKDEYRFQHQGAVELLVFNFLLILTILTIWLFKNHRFRFLHETGGAMVYGLIMGLILRYATAPTDIESGTVYDCGKLAFSPSTLLINITDQVYEYKYKREISQHNISPHQGNAILEKMTFDPEIFFNVLLPPIIFHAGYSLKKRHFFQNLGSILTYAFLGTAISCIVIGLIMYGFVKAMVYAGQLKNGDFHFTDCLFFGSLMSATDPVTVLAIFHELHVDLDLYTLLFGESVLNDAVAIVLTYSISIYSPKENPNAFDAAAFFQSVGNFLGIFAGSFAMGSAYAVHLLFPLTCLCHLTKFTKLCEFPMLETGLFFLLSWSAFLSAEAAGLTGIVAVLFCGVTQAHYTYNNLSLDSKMRTKQLFEFMNFLAENVIFCYMGLALFTFQNHIFNALFILGAFLAIFVARACNIYPLSFLLNLGRKQKIPWNFQHMMMFSGLRGAIAFALAIRDTESQPKQMMFTTTLLLVFFTVWVFGGGTTPMLTWLQIRVGVELEEELKEAPTSHQASQRSRFIEYRDTKCSVPWNGPCLSSMWPRGSTWKGLHSWLVLLNKIRNDPVLYKKGLKN</sequence>
<feature type="transmembrane region" description="Helical" evidence="14">
    <location>
        <begin position="401"/>
        <end position="426"/>
    </location>
</feature>
<keyword evidence="13" id="KW-0050">Antiport</keyword>
<evidence type="ECO:0000256" key="10">
    <source>
        <dbReference type="ARBA" id="ARBA00023065"/>
    </source>
</evidence>
<evidence type="ECO:0000313" key="17">
    <source>
        <dbReference type="Proteomes" id="UP000002254"/>
    </source>
</evidence>
<dbReference type="PRINTS" id="PR01084">
    <property type="entry name" value="NAHEXCHNGR"/>
</dbReference>
<keyword evidence="11 14" id="KW-0472">Membrane</keyword>
<comment type="subcellular location">
    <subcellularLocation>
        <location evidence="2">Cell membrane</location>
        <topology evidence="2">Multi-pass membrane protein</topology>
    </subcellularLocation>
    <subcellularLocation>
        <location evidence="1">Recycling endosome membrane</location>
        <topology evidence="1">Multi-pass membrane protein</topology>
    </subcellularLocation>
</comment>
<dbReference type="GO" id="GO:0006885">
    <property type="term" value="P:regulation of pH"/>
    <property type="evidence" value="ECO:0007669"/>
    <property type="project" value="InterPro"/>
</dbReference>
<evidence type="ECO:0000256" key="2">
    <source>
        <dbReference type="ARBA" id="ARBA00004651"/>
    </source>
</evidence>
<evidence type="ECO:0000259" key="15">
    <source>
        <dbReference type="Pfam" id="PF00999"/>
    </source>
</evidence>
<organism evidence="16 17">
    <name type="scientific">Canis lupus familiaris</name>
    <name type="common">Dog</name>
    <name type="synonym">Canis familiaris</name>
    <dbReference type="NCBI Taxonomy" id="9615"/>
    <lineage>
        <taxon>Eukaryota</taxon>
        <taxon>Metazoa</taxon>
        <taxon>Chordata</taxon>
        <taxon>Craniata</taxon>
        <taxon>Vertebrata</taxon>
        <taxon>Euteleostomi</taxon>
        <taxon>Mammalia</taxon>
        <taxon>Eutheria</taxon>
        <taxon>Laurasiatheria</taxon>
        <taxon>Carnivora</taxon>
        <taxon>Caniformia</taxon>
        <taxon>Canidae</taxon>
        <taxon>Canis</taxon>
    </lineage>
</organism>
<accession>A0A8P0PIH3</accession>
<feature type="transmembrane region" description="Helical" evidence="14">
    <location>
        <begin position="438"/>
        <end position="457"/>
    </location>
</feature>
<keyword evidence="10 13" id="KW-0406">Ion transport</keyword>
<evidence type="ECO:0000256" key="7">
    <source>
        <dbReference type="ARBA" id="ARBA00022753"/>
    </source>
</evidence>
<evidence type="ECO:0000256" key="5">
    <source>
        <dbReference type="ARBA" id="ARBA00022475"/>
    </source>
</evidence>
<dbReference type="GO" id="GO:0005886">
    <property type="term" value="C:plasma membrane"/>
    <property type="evidence" value="ECO:0007669"/>
    <property type="project" value="UniProtKB-SubCell"/>
</dbReference>
<protein>
    <recommendedName>
        <fullName evidence="13">Sodium/hydrogen exchanger</fullName>
    </recommendedName>
</protein>
<feature type="transmembrane region" description="Helical" evidence="14">
    <location>
        <begin position="469"/>
        <end position="494"/>
    </location>
</feature>
<keyword evidence="4 13" id="KW-0813">Transport</keyword>
<evidence type="ECO:0000256" key="11">
    <source>
        <dbReference type="ARBA" id="ARBA00023136"/>
    </source>
</evidence>
<evidence type="ECO:0000256" key="8">
    <source>
        <dbReference type="ARBA" id="ARBA00022989"/>
    </source>
</evidence>
<evidence type="ECO:0000313" key="16">
    <source>
        <dbReference type="Ensembl" id="ENSCAFP00000068993.1"/>
    </source>
</evidence>
<dbReference type="Gene3D" id="6.10.140.1330">
    <property type="match status" value="1"/>
</dbReference>
<dbReference type="OrthoDB" id="196264at2759"/>
<keyword evidence="8 14" id="KW-1133">Transmembrane helix</keyword>
<reference evidence="16 17" key="1">
    <citation type="journal article" date="2005" name="Nature">
        <title>Genome sequence, comparative analysis and haplotype structure of the domestic dog.</title>
        <authorList>
            <consortium name="Broad Sequencing Platform"/>
            <person name="Lindblad-Toh K."/>
            <person name="Wade C.M."/>
            <person name="Mikkelsen T.S."/>
            <person name="Karlsson E.K."/>
            <person name="Jaffe D.B."/>
            <person name="Kamal M."/>
            <person name="Clamp M."/>
            <person name="Chang J.L."/>
            <person name="Kulbokas E.J. III"/>
            <person name="Zody M.C."/>
            <person name="Mauceli E."/>
            <person name="Xie X."/>
            <person name="Breen M."/>
            <person name="Wayne R.K."/>
            <person name="Ostrander E.A."/>
            <person name="Ponting C.P."/>
            <person name="Galibert F."/>
            <person name="Smith D.R."/>
            <person name="DeJong P.J."/>
            <person name="Kirkness E."/>
            <person name="Alvarez P."/>
            <person name="Biagi T."/>
            <person name="Brockman W."/>
            <person name="Butler J."/>
            <person name="Chin C.W."/>
            <person name="Cook A."/>
            <person name="Cuff J."/>
            <person name="Daly M.J."/>
            <person name="DeCaprio D."/>
            <person name="Gnerre S."/>
            <person name="Grabherr M."/>
            <person name="Kellis M."/>
            <person name="Kleber M."/>
            <person name="Bardeleben C."/>
            <person name="Goodstadt L."/>
            <person name="Heger A."/>
            <person name="Hitte C."/>
            <person name="Kim L."/>
            <person name="Koepfli K.P."/>
            <person name="Parker H.G."/>
            <person name="Pollinger J.P."/>
            <person name="Searle S.M."/>
            <person name="Sutter N.B."/>
            <person name="Thomas R."/>
            <person name="Webber C."/>
            <person name="Baldwin J."/>
            <person name="Abebe A."/>
            <person name="Abouelleil A."/>
            <person name="Aftuck L."/>
            <person name="Ait-Zahra M."/>
            <person name="Aldredge T."/>
            <person name="Allen N."/>
            <person name="An P."/>
            <person name="Anderson S."/>
            <person name="Antoine C."/>
            <person name="Arachchi H."/>
            <person name="Aslam A."/>
            <person name="Ayotte L."/>
            <person name="Bachantsang P."/>
            <person name="Barry A."/>
            <person name="Bayul T."/>
            <person name="Benamara M."/>
            <person name="Berlin A."/>
            <person name="Bessette D."/>
            <person name="Blitshteyn B."/>
            <person name="Bloom T."/>
            <person name="Blye J."/>
            <person name="Boguslavskiy L."/>
            <person name="Bonnet C."/>
            <person name="Boukhgalter B."/>
            <person name="Brown A."/>
            <person name="Cahill P."/>
            <person name="Calixte N."/>
            <person name="Camarata J."/>
            <person name="Cheshatsang Y."/>
            <person name="Chu J."/>
            <person name="Citroen M."/>
            <person name="Collymore A."/>
            <person name="Cooke P."/>
            <person name="Dawoe T."/>
            <person name="Daza R."/>
            <person name="Decktor K."/>
            <person name="DeGray S."/>
            <person name="Dhargay N."/>
            <person name="Dooley K."/>
            <person name="Dooley K."/>
            <person name="Dorje P."/>
            <person name="Dorjee K."/>
            <person name="Dorris L."/>
            <person name="Duffey N."/>
            <person name="Dupes A."/>
            <person name="Egbiremolen O."/>
            <person name="Elong R."/>
            <person name="Falk J."/>
            <person name="Farina A."/>
            <person name="Faro S."/>
            <person name="Ferguson D."/>
            <person name="Ferreira P."/>
            <person name="Fisher S."/>
            <person name="FitzGerald M."/>
            <person name="Foley K."/>
            <person name="Foley C."/>
            <person name="Franke A."/>
            <person name="Friedrich D."/>
            <person name="Gage D."/>
            <person name="Garber M."/>
            <person name="Gearin G."/>
            <person name="Giannoukos G."/>
            <person name="Goode T."/>
            <person name="Goyette A."/>
            <person name="Graham J."/>
            <person name="Grandbois E."/>
            <person name="Gyaltsen K."/>
            <person name="Hafez N."/>
            <person name="Hagopian D."/>
            <person name="Hagos B."/>
            <person name="Hall J."/>
            <person name="Healy C."/>
            <person name="Hegarty R."/>
            <person name="Honan T."/>
            <person name="Horn A."/>
            <person name="Houde N."/>
            <person name="Hughes L."/>
            <person name="Hunnicutt L."/>
            <person name="Husby M."/>
            <person name="Jester B."/>
            <person name="Jones C."/>
            <person name="Kamat A."/>
            <person name="Kanga B."/>
            <person name="Kells C."/>
            <person name="Khazanovich D."/>
            <person name="Kieu A.C."/>
            <person name="Kisner P."/>
            <person name="Kumar M."/>
            <person name="Lance K."/>
            <person name="Landers T."/>
            <person name="Lara M."/>
            <person name="Lee W."/>
            <person name="Leger J.P."/>
            <person name="Lennon N."/>
            <person name="Leuper L."/>
            <person name="LeVine S."/>
            <person name="Liu J."/>
            <person name="Liu X."/>
            <person name="Lokyitsang Y."/>
            <person name="Lokyitsang T."/>
            <person name="Lui A."/>
            <person name="Macdonald J."/>
            <person name="Major J."/>
            <person name="Marabella R."/>
            <person name="Maru K."/>
            <person name="Matthews C."/>
            <person name="McDonough S."/>
            <person name="Mehta T."/>
            <person name="Meldrim J."/>
            <person name="Melnikov A."/>
            <person name="Meneus L."/>
            <person name="Mihalev A."/>
            <person name="Mihova T."/>
            <person name="Miller K."/>
            <person name="Mittelman R."/>
            <person name="Mlenga V."/>
            <person name="Mulrain L."/>
            <person name="Munson G."/>
            <person name="Navidi A."/>
            <person name="Naylor J."/>
            <person name="Nguyen T."/>
            <person name="Nguyen N."/>
            <person name="Nguyen C."/>
            <person name="Nguyen T."/>
            <person name="Nicol R."/>
            <person name="Norbu N."/>
            <person name="Norbu C."/>
            <person name="Novod N."/>
            <person name="Nyima T."/>
            <person name="Olandt P."/>
            <person name="O'Neill B."/>
            <person name="O'Neill K."/>
            <person name="Osman S."/>
            <person name="Oyono L."/>
            <person name="Patti C."/>
            <person name="Perrin D."/>
            <person name="Phunkhang P."/>
            <person name="Pierre F."/>
            <person name="Priest M."/>
            <person name="Rachupka A."/>
            <person name="Raghuraman S."/>
            <person name="Rameau R."/>
            <person name="Ray V."/>
            <person name="Raymond C."/>
            <person name="Rege F."/>
            <person name="Rise C."/>
            <person name="Rogers J."/>
            <person name="Rogov P."/>
            <person name="Sahalie J."/>
            <person name="Settipalli S."/>
            <person name="Sharpe T."/>
            <person name="Shea T."/>
            <person name="Sheehan M."/>
            <person name="Sherpa N."/>
            <person name="Shi J."/>
            <person name="Shih D."/>
            <person name="Sloan J."/>
            <person name="Smith C."/>
            <person name="Sparrow T."/>
            <person name="Stalker J."/>
            <person name="Stange-Thomann N."/>
            <person name="Stavropoulos S."/>
            <person name="Stone C."/>
            <person name="Stone S."/>
            <person name="Sykes S."/>
            <person name="Tchuinga P."/>
            <person name="Tenzing P."/>
            <person name="Tesfaye S."/>
            <person name="Thoulutsang D."/>
            <person name="Thoulutsang Y."/>
            <person name="Topham K."/>
            <person name="Topping I."/>
            <person name="Tsamla T."/>
            <person name="Vassiliev H."/>
            <person name="Venkataraman V."/>
            <person name="Vo A."/>
            <person name="Wangchuk T."/>
            <person name="Wangdi T."/>
            <person name="Weiand M."/>
            <person name="Wilkinson J."/>
            <person name="Wilson A."/>
            <person name="Yadav S."/>
            <person name="Yang S."/>
            <person name="Yang X."/>
            <person name="Young G."/>
            <person name="Yu Q."/>
            <person name="Zainoun J."/>
            <person name="Zembek L."/>
            <person name="Zimmer A."/>
            <person name="Lander E.S."/>
        </authorList>
    </citation>
    <scope>NUCLEOTIDE SEQUENCE [LARGE SCALE GENOMIC DNA]</scope>
    <source>
        <strain evidence="16">Boxer</strain>
    </source>
</reference>
<keyword evidence="6 13" id="KW-0812">Transmembrane</keyword>
<feature type="transmembrane region" description="Helical" evidence="14">
    <location>
        <begin position="235"/>
        <end position="258"/>
    </location>
</feature>
<evidence type="ECO:0000256" key="13">
    <source>
        <dbReference type="RuleBase" id="RU003722"/>
    </source>
</evidence>
<feature type="transmembrane region" description="Helical" evidence="14">
    <location>
        <begin position="377"/>
        <end position="395"/>
    </location>
</feature>
<reference evidence="16" key="2">
    <citation type="submission" date="2025-08" db="UniProtKB">
        <authorList>
            <consortium name="Ensembl"/>
        </authorList>
    </citation>
    <scope>IDENTIFICATION</scope>
</reference>
<keyword evidence="12 13" id="KW-0739">Sodium transport</keyword>
<feature type="transmembrane region" description="Helical" evidence="14">
    <location>
        <begin position="48"/>
        <end position="69"/>
    </location>
</feature>
<evidence type="ECO:0000256" key="9">
    <source>
        <dbReference type="ARBA" id="ARBA00023053"/>
    </source>
</evidence>
<dbReference type="InterPro" id="IPR002090">
    <property type="entry name" value="NHE-6/7/9"/>
</dbReference>
<dbReference type="NCBIfam" id="TIGR00840">
    <property type="entry name" value="b_cpa1"/>
    <property type="match status" value="1"/>
</dbReference>
<dbReference type="Proteomes" id="UP000002254">
    <property type="component" value="Chromosome 23"/>
</dbReference>
<comment type="similarity">
    <text evidence="3 13">Belongs to the monovalent cation:proton antiporter 1 (CPA1) transporter (TC 2.A.36) family.</text>
</comment>
<evidence type="ECO:0000256" key="1">
    <source>
        <dbReference type="ARBA" id="ARBA00004195"/>
    </source>
</evidence>
<feature type="transmembrane region" description="Helical" evidence="14">
    <location>
        <begin position="20"/>
        <end position="41"/>
    </location>
</feature>